<gene>
    <name evidence="1" type="ORF">AH67_07645</name>
</gene>
<dbReference type="EMBL" id="CP007457">
    <property type="protein sequence ID" value="AIZ17103.1"/>
    <property type="molecule type" value="Genomic_DNA"/>
</dbReference>
<name>A0A0A7IA00_9BIFI</name>
<proteinExistence type="predicted"/>
<dbReference type="Pfam" id="PF05704">
    <property type="entry name" value="Caps_synth"/>
    <property type="match status" value="1"/>
</dbReference>
<reference evidence="1 2" key="1">
    <citation type="journal article" date="2015" name="Genome Announc.">
        <title>Bifidobacterium pseudolongum Strain PV8-2, Isolated from a Stool Sample of an Anemic Kenyan Infant.</title>
        <authorList>
            <person name="Vazquez-Gutierrez P."/>
            <person name="Lacroix C."/>
            <person name="Chassard C."/>
            <person name="Klumpp J."/>
            <person name="Stevens M.J."/>
            <person name="Jans C."/>
        </authorList>
    </citation>
    <scope>NUCLEOTIDE SEQUENCE [LARGE SCALE GENOMIC DNA]</scope>
    <source>
        <strain evidence="1 2">PV8-2</strain>
    </source>
</reference>
<protein>
    <recommendedName>
        <fullName evidence="3">Polysaccharide biosynthesis protein</fullName>
    </recommendedName>
</protein>
<dbReference type="Gene3D" id="3.90.550.20">
    <property type="match status" value="1"/>
</dbReference>
<sequence>MDAYAGARYLAVNTARRSLQSVVPMNNPLLAQLNRTRVRLLERWFKHEFADVLERWHGAAESAQPFMDVHAAPIWMMWLQGADEMPEQAKPFVDSVRRANPDTDVRIVDFEDIRSLVDIPSIIEQRYQEGTFTGAHLSDYLRFRLLERYGGIWMDCSLYQTRATPFDEVLGVPCWSVKGLNAFPYAAAMPDALDWQVYYMAAQPHALFNRVMLDLMEEYWRRFDTRIDYFFTYYLAMLARSVPGVRDSYAMVPANNTMCEQPMAWIAGEKAIDEHALIGQCRASGTWLYKTSLHENEHNLRQFQSLMHRIDLQECDCGPTVGVEKTE</sequence>
<dbReference type="HOGENOM" id="CLU_068623_0_0_11"/>
<dbReference type="InterPro" id="IPR029044">
    <property type="entry name" value="Nucleotide-diphossugar_trans"/>
</dbReference>
<keyword evidence="2" id="KW-1185">Reference proteome</keyword>
<dbReference type="STRING" id="1447715.AH67_07645"/>
<dbReference type="GO" id="GO:0016757">
    <property type="term" value="F:glycosyltransferase activity"/>
    <property type="evidence" value="ECO:0007669"/>
    <property type="project" value="InterPro"/>
</dbReference>
<evidence type="ECO:0008006" key="3">
    <source>
        <dbReference type="Google" id="ProtNLM"/>
    </source>
</evidence>
<dbReference type="KEGG" id="bpsp:AH67_07645"/>
<dbReference type="SUPFAM" id="SSF53448">
    <property type="entry name" value="Nucleotide-diphospho-sugar transferases"/>
    <property type="match status" value="1"/>
</dbReference>
<accession>A0A0A7IA00</accession>
<dbReference type="Proteomes" id="UP000030636">
    <property type="component" value="Chromosome"/>
</dbReference>
<dbReference type="AlphaFoldDB" id="A0A0A7IA00"/>
<organism evidence="1 2">
    <name type="scientific">Bifidobacterium pseudolongum PV8-2</name>
    <dbReference type="NCBI Taxonomy" id="1447715"/>
    <lineage>
        <taxon>Bacteria</taxon>
        <taxon>Bacillati</taxon>
        <taxon>Actinomycetota</taxon>
        <taxon>Actinomycetes</taxon>
        <taxon>Bifidobacteriales</taxon>
        <taxon>Bifidobacteriaceae</taxon>
        <taxon>Bifidobacterium</taxon>
    </lineage>
</organism>
<evidence type="ECO:0000313" key="2">
    <source>
        <dbReference type="Proteomes" id="UP000030636"/>
    </source>
</evidence>
<dbReference type="InterPro" id="IPR008441">
    <property type="entry name" value="AfumC-like_glycosyl_Trfase"/>
</dbReference>
<evidence type="ECO:0000313" key="1">
    <source>
        <dbReference type="EMBL" id="AIZ17103.1"/>
    </source>
</evidence>